<accession>A0ABY1QVE4</accession>
<reference evidence="1 2" key="1">
    <citation type="submission" date="2017-05" db="EMBL/GenBank/DDBJ databases">
        <authorList>
            <person name="Varghese N."/>
            <person name="Submissions S."/>
        </authorList>
    </citation>
    <scope>NUCLEOTIDE SEQUENCE [LARGE SCALE GENOMIC DNA]</scope>
    <source>
        <strain evidence="1 2">DSM 25457</strain>
    </source>
</reference>
<proteinExistence type="predicted"/>
<evidence type="ECO:0000313" key="1">
    <source>
        <dbReference type="EMBL" id="SMP79756.1"/>
    </source>
</evidence>
<evidence type="ECO:0000313" key="2">
    <source>
        <dbReference type="Proteomes" id="UP001158067"/>
    </source>
</evidence>
<dbReference type="Proteomes" id="UP001158067">
    <property type="component" value="Unassembled WGS sequence"/>
</dbReference>
<sequence>MVSAELITNSREQMLGTLADLASADAQRAYRDAVPFVHIPIELACQWDNVSRLLRDAAWFRDSLTDTELAAVLAFDTQFDSLMQSFGNDLPDLDILWTDDRWAQLGLDASSTLDAFP</sequence>
<organism evidence="1 2">
    <name type="scientific">Neorhodopirellula lusitana</name>
    <dbReference type="NCBI Taxonomy" id="445327"/>
    <lineage>
        <taxon>Bacteria</taxon>
        <taxon>Pseudomonadati</taxon>
        <taxon>Planctomycetota</taxon>
        <taxon>Planctomycetia</taxon>
        <taxon>Pirellulales</taxon>
        <taxon>Pirellulaceae</taxon>
        <taxon>Neorhodopirellula</taxon>
    </lineage>
</organism>
<dbReference type="RefSeq" id="WP_283435649.1">
    <property type="nucleotide sequence ID" value="NZ_FXUG01000037.1"/>
</dbReference>
<gene>
    <name evidence="1" type="ORF">SAMN06265222_1373</name>
</gene>
<comment type="caution">
    <text evidence="1">The sequence shown here is derived from an EMBL/GenBank/DDBJ whole genome shotgun (WGS) entry which is preliminary data.</text>
</comment>
<keyword evidence="2" id="KW-1185">Reference proteome</keyword>
<protein>
    <submittedName>
        <fullName evidence="1">Uncharacterized protein</fullName>
    </submittedName>
</protein>
<dbReference type="EMBL" id="FXUG01000037">
    <property type="protein sequence ID" value="SMP79756.1"/>
    <property type="molecule type" value="Genomic_DNA"/>
</dbReference>
<name>A0ABY1QVE4_9BACT</name>